<feature type="domain" description="RNase L inhibitor RLI-like possible metal-binding" evidence="9">
    <location>
        <begin position="66"/>
        <end position="94"/>
    </location>
</feature>
<dbReference type="InterPro" id="IPR022968">
    <property type="entry name" value="Tsr3-like"/>
</dbReference>
<sequence length="591" mass="66427">MPRANHSHPPRPSNKRKGRYSGTSRTKQRAFPADMPLSKESHSDYSDNDENSSSSEDSKSVSIPTAMWDFGQCDPKRCSGRKLVRLGVTRLLKLQESFHGVVLTSTATQYINPLTDKDIAARCGIAVIDCSWAQTSNTPFHRLKYHHGRLLPYLLAVNSVNYGRPHKLSCAEAFAACLSILGWEKEAHRVLSYFSWGPSFFEVNKDLLSTYQACRDDTEVLDVQKRYVAQLEAKNNKKPQSYSEVYADLNAEMGSDRENSQSEETENEETSDAEVNDVEEISMGEDKKTDPSSVEALEDLTISEEGQSIIDRQLSTMCSPFEQKKLQKDAGRNWDRFYNRHGARFFKNRHWTKREFRELAEISEDEDVQVIILEVGCGVGNFMFPLIEDLNAGRKKPGKILLKFIFYACDISPKAVATVQANPMFTTDFVSVFVCDVACEGALAKSLSAAPTPALLEHSSITEVPPAIGFHLVTLIFVLSAIHPLQMAFCLQNAAQALRPDGKLLLRDYGLHDYSQMRFGRGARVLAERPLYRRQDGTFAYFFTRAELTHLLTEAGLSVLSCTYVHRRTENRATGLAVQRVFIQAVAQKTS</sequence>
<dbReference type="HAMAP" id="MF_01116">
    <property type="entry name" value="TSR3"/>
    <property type="match status" value="1"/>
</dbReference>
<dbReference type="EC" id="2.5.1.157" evidence="6"/>
<dbReference type="GO" id="GO:1904047">
    <property type="term" value="F:S-adenosyl-L-methionine binding"/>
    <property type="evidence" value="ECO:0007669"/>
    <property type="project" value="UniProtKB-UniRule"/>
</dbReference>
<name>A0A068WZY1_ECHGR</name>
<feature type="compositionally biased region" description="Acidic residues" evidence="7">
    <location>
        <begin position="261"/>
        <end position="283"/>
    </location>
</feature>
<dbReference type="GO" id="GO:0106388">
    <property type="term" value="F:rRNA small subunit aminocarboxypropyltransferase activity"/>
    <property type="evidence" value="ECO:0007669"/>
    <property type="project" value="UniProtKB-EC"/>
</dbReference>
<feature type="region of interest" description="Disordered" evidence="7">
    <location>
        <begin position="254"/>
        <end position="294"/>
    </location>
</feature>
<dbReference type="Pfam" id="PF04068">
    <property type="entry name" value="Fer4_RLI"/>
    <property type="match status" value="1"/>
</dbReference>
<dbReference type="EMBL" id="LK028597">
    <property type="protein sequence ID" value="CDS24081.1"/>
    <property type="molecule type" value="Genomic_DNA"/>
</dbReference>
<evidence type="ECO:0000256" key="5">
    <source>
        <dbReference type="ARBA" id="ARBA00022691"/>
    </source>
</evidence>
<organism evidence="10">
    <name type="scientific">Echinococcus granulosus</name>
    <name type="common">Hydatid tapeworm</name>
    <dbReference type="NCBI Taxonomy" id="6210"/>
    <lineage>
        <taxon>Eukaryota</taxon>
        <taxon>Metazoa</taxon>
        <taxon>Spiralia</taxon>
        <taxon>Lophotrochozoa</taxon>
        <taxon>Platyhelminthes</taxon>
        <taxon>Cestoda</taxon>
        <taxon>Eucestoda</taxon>
        <taxon>Cyclophyllidea</taxon>
        <taxon>Taeniidae</taxon>
        <taxon>Echinococcus</taxon>
        <taxon>Echinococcus granulosus group</taxon>
    </lineage>
</organism>
<evidence type="ECO:0000256" key="3">
    <source>
        <dbReference type="ARBA" id="ARBA00022552"/>
    </source>
</evidence>
<feature type="binding site" evidence="6">
    <location>
        <position position="151"/>
    </location>
    <ligand>
        <name>S-adenosyl-L-methionine</name>
        <dbReference type="ChEBI" id="CHEBI:59789"/>
    </ligand>
</feature>
<dbReference type="Gene3D" id="3.40.50.150">
    <property type="entry name" value="Vaccinia Virus protein VP39"/>
    <property type="match status" value="1"/>
</dbReference>
<gene>
    <name evidence="10" type="ORF">EgrG_000379200</name>
</gene>
<dbReference type="InterPro" id="IPR007209">
    <property type="entry name" value="RNaseL-inhib-like_metal-bd_dom"/>
</dbReference>
<comment type="catalytic activity">
    <reaction evidence="6">
        <text>an N(1)-methylpseudouridine in rRNA + S-adenosyl-L-methionine = N(1)-methyl-N(3)-[(3S)-3-amino-3-carboxypropyl]pseudouridine in rRNA + S-methyl-5'-thioadenosine + H(+)</text>
        <dbReference type="Rhea" id="RHEA:63296"/>
        <dbReference type="Rhea" id="RHEA-COMP:11634"/>
        <dbReference type="Rhea" id="RHEA-COMP:16310"/>
        <dbReference type="ChEBI" id="CHEBI:15378"/>
        <dbReference type="ChEBI" id="CHEBI:17509"/>
        <dbReference type="ChEBI" id="CHEBI:59789"/>
        <dbReference type="ChEBI" id="CHEBI:74890"/>
        <dbReference type="ChEBI" id="CHEBI:146234"/>
        <dbReference type="EC" id="2.5.1.157"/>
    </reaction>
</comment>
<evidence type="ECO:0000259" key="9">
    <source>
        <dbReference type="Pfam" id="PF04068"/>
    </source>
</evidence>
<evidence type="ECO:0000256" key="1">
    <source>
        <dbReference type="ARBA" id="ARBA00022490"/>
    </source>
</evidence>
<evidence type="ECO:0000256" key="6">
    <source>
        <dbReference type="HAMAP-Rule" id="MF_03146"/>
    </source>
</evidence>
<feature type="domain" description="16S/18S rRNA aminocarboxypropyltransferase Tsr3 C-terminal" evidence="8">
    <location>
        <begin position="101"/>
        <end position="228"/>
    </location>
</feature>
<dbReference type="Pfam" id="PF13489">
    <property type="entry name" value="Methyltransf_23"/>
    <property type="match status" value="1"/>
</dbReference>
<keyword evidence="2 6" id="KW-0690">Ribosome biogenesis</keyword>
<accession>A0A068WZY1</accession>
<reference evidence="10 11" key="1">
    <citation type="journal article" date="2013" name="Nature">
        <title>The genomes of four tapeworm species reveal adaptations to parasitism.</title>
        <authorList>
            <person name="Tsai I.J."/>
            <person name="Zarowiecki M."/>
            <person name="Holroyd N."/>
            <person name="Garciarrubio A."/>
            <person name="Sanchez-Flores A."/>
            <person name="Brooks K.L."/>
            <person name="Tracey A."/>
            <person name="Bobes R.J."/>
            <person name="Fragoso G."/>
            <person name="Sciutto E."/>
            <person name="Aslett M."/>
            <person name="Beasley H."/>
            <person name="Bennett H.M."/>
            <person name="Cai J."/>
            <person name="Camicia F."/>
            <person name="Clark R."/>
            <person name="Cucher M."/>
            <person name="De Silva N."/>
            <person name="Day T.A."/>
            <person name="Deplazes P."/>
            <person name="Estrada K."/>
            <person name="Fernandez C."/>
            <person name="Holland P.W."/>
            <person name="Hou J."/>
            <person name="Hu S."/>
            <person name="Huckvale T."/>
            <person name="Hung S.S."/>
            <person name="Kamenetzky L."/>
            <person name="Keane J.A."/>
            <person name="Kiss F."/>
            <person name="Koziol U."/>
            <person name="Lambert O."/>
            <person name="Liu K."/>
            <person name="Luo X."/>
            <person name="Luo Y."/>
            <person name="Macchiaroli N."/>
            <person name="Nichol S."/>
            <person name="Paps J."/>
            <person name="Parkinson J."/>
            <person name="Pouchkina-Stantcheva N."/>
            <person name="Riddiford N."/>
            <person name="Rosenzvit M."/>
            <person name="Salinas G."/>
            <person name="Wasmuth J.D."/>
            <person name="Zamanian M."/>
            <person name="Zheng Y."/>
            <person name="Cai X."/>
            <person name="Soberon X."/>
            <person name="Olson P.D."/>
            <person name="Laclette J.P."/>
            <person name="Brehm K."/>
            <person name="Berriman M."/>
            <person name="Garciarrubio A."/>
            <person name="Bobes R.J."/>
            <person name="Fragoso G."/>
            <person name="Sanchez-Flores A."/>
            <person name="Estrada K."/>
            <person name="Cevallos M.A."/>
            <person name="Morett E."/>
            <person name="Gonzalez V."/>
            <person name="Portillo T."/>
            <person name="Ochoa-Leyva A."/>
            <person name="Jose M.V."/>
            <person name="Sciutto E."/>
            <person name="Landa A."/>
            <person name="Jimenez L."/>
            <person name="Valdes V."/>
            <person name="Carrero J.C."/>
            <person name="Larralde C."/>
            <person name="Morales-Montor J."/>
            <person name="Limon-Lason J."/>
            <person name="Soberon X."/>
            <person name="Laclette J.P."/>
        </authorList>
    </citation>
    <scope>NUCLEOTIDE SEQUENCE [LARGE SCALE GENOMIC DNA]</scope>
</reference>
<keyword evidence="5 6" id="KW-0949">S-adenosyl-L-methionine</keyword>
<dbReference type="InterPro" id="IPR007177">
    <property type="entry name" value="Tsr3_C"/>
</dbReference>
<dbReference type="InterPro" id="IPR029063">
    <property type="entry name" value="SAM-dependent_MTases_sf"/>
</dbReference>
<comment type="function">
    <text evidence="6">Aminocarboxypropyltransferase that catalyzes the aminocarboxypropyl transfer on pseudouridine in 18S rRNA. It constitutes the last step in biosynthesis of the hypermodified N1-methyl-N3-(3-amino-3-carboxypropyl) pseudouridine (m1acp3-Psi).</text>
</comment>
<feature type="region of interest" description="Disordered" evidence="7">
    <location>
        <begin position="1"/>
        <end position="60"/>
    </location>
</feature>
<keyword evidence="4 6" id="KW-0808">Transferase</keyword>
<evidence type="ECO:0000256" key="2">
    <source>
        <dbReference type="ARBA" id="ARBA00022517"/>
    </source>
</evidence>
<protein>
    <recommendedName>
        <fullName evidence="6">18S rRNA aminocarboxypropyltransferase</fullName>
        <ecNumber evidence="6">2.5.1.157</ecNumber>
    </recommendedName>
</protein>
<dbReference type="GO" id="GO:0000455">
    <property type="term" value="P:enzyme-directed rRNA pseudouridine synthesis"/>
    <property type="evidence" value="ECO:0007669"/>
    <property type="project" value="UniProtKB-UniRule"/>
</dbReference>
<evidence type="ECO:0000259" key="8">
    <source>
        <dbReference type="Pfam" id="PF04034"/>
    </source>
</evidence>
<feature type="binding site" evidence="6">
    <location>
        <position position="128"/>
    </location>
    <ligand>
        <name>S-adenosyl-L-methionine</name>
        <dbReference type="ChEBI" id="CHEBI:59789"/>
    </ligand>
</feature>
<evidence type="ECO:0000313" key="10">
    <source>
        <dbReference type="EMBL" id="CDS24081.1"/>
    </source>
</evidence>
<reference evidence="10" key="2">
    <citation type="submission" date="2014-06" db="EMBL/GenBank/DDBJ databases">
        <authorList>
            <person name="Aslett M."/>
        </authorList>
    </citation>
    <scope>NUCLEOTIDE SEQUENCE</scope>
</reference>
<dbReference type="WBParaSite" id="EgrG_000379200">
    <property type="protein sequence ID" value="EgrG_000379200"/>
    <property type="gene ID" value="EgrG_000379200"/>
</dbReference>
<dbReference type="SUPFAM" id="SSF53335">
    <property type="entry name" value="S-adenosyl-L-methionine-dependent methyltransferases"/>
    <property type="match status" value="1"/>
</dbReference>
<evidence type="ECO:0000313" key="11">
    <source>
        <dbReference type="Proteomes" id="UP000492820"/>
    </source>
</evidence>
<dbReference type="Proteomes" id="UP000492820">
    <property type="component" value="Unassembled WGS sequence"/>
</dbReference>
<keyword evidence="3 6" id="KW-0698">rRNA processing</keyword>
<feature type="compositionally biased region" description="Basic residues" evidence="7">
    <location>
        <begin position="1"/>
        <end position="19"/>
    </location>
</feature>
<dbReference type="GO" id="GO:0032259">
    <property type="term" value="P:methylation"/>
    <property type="evidence" value="ECO:0007669"/>
    <property type="project" value="UniProtKB-KW"/>
</dbReference>
<feature type="binding site" evidence="6">
    <location>
        <position position="79"/>
    </location>
    <ligand>
        <name>S-adenosyl-L-methionine</name>
        <dbReference type="ChEBI" id="CHEBI:59789"/>
    </ligand>
</feature>
<comment type="caution">
    <text evidence="6">Lacks conserved residue(s) required for the propagation of feature annotation.</text>
</comment>
<dbReference type="GO" id="GO:0030490">
    <property type="term" value="P:maturation of SSU-rRNA"/>
    <property type="evidence" value="ECO:0007669"/>
    <property type="project" value="TreeGrafter"/>
</dbReference>
<dbReference type="GO" id="GO:0008168">
    <property type="term" value="F:methyltransferase activity"/>
    <property type="evidence" value="ECO:0007669"/>
    <property type="project" value="UniProtKB-KW"/>
</dbReference>
<dbReference type="PANTHER" id="PTHR20426">
    <property type="entry name" value="RIBOSOME BIOGENESIS PROTEIN TSR3 HOMOLOG"/>
    <property type="match status" value="1"/>
</dbReference>
<reference evidence="12" key="3">
    <citation type="submission" date="2020-10" db="UniProtKB">
        <authorList>
            <consortium name="WormBaseParasite"/>
        </authorList>
    </citation>
    <scope>IDENTIFICATION</scope>
</reference>
<comment type="similarity">
    <text evidence="6">Belongs to the TDD superfamily. TSR3 family.</text>
</comment>
<dbReference type="CDD" id="cd02440">
    <property type="entry name" value="AdoMet_MTases"/>
    <property type="match status" value="1"/>
</dbReference>
<dbReference type="Pfam" id="PF04034">
    <property type="entry name" value="Ribo_biogen_C"/>
    <property type="match status" value="1"/>
</dbReference>
<evidence type="ECO:0000313" key="12">
    <source>
        <dbReference type="WBParaSite" id="EgrG_000379200"/>
    </source>
</evidence>
<evidence type="ECO:0000256" key="4">
    <source>
        <dbReference type="ARBA" id="ARBA00022679"/>
    </source>
</evidence>
<dbReference type="OrthoDB" id="417697at2759"/>
<dbReference type="PANTHER" id="PTHR20426:SF0">
    <property type="entry name" value="18S RRNA AMINOCARBOXYPROPYLTRANSFERASE"/>
    <property type="match status" value="1"/>
</dbReference>
<evidence type="ECO:0000256" key="7">
    <source>
        <dbReference type="SAM" id="MobiDB-lite"/>
    </source>
</evidence>
<keyword evidence="10" id="KW-0489">Methyltransferase</keyword>
<keyword evidence="1" id="KW-0963">Cytoplasm</keyword>
<proteinExistence type="inferred from homology"/>
<dbReference type="AlphaFoldDB" id="A0A068WZY1"/>
<dbReference type="NCBIfam" id="NF002621">
    <property type="entry name" value="PRK02287.1"/>
    <property type="match status" value="1"/>
</dbReference>